<keyword evidence="1" id="KW-0812">Transmembrane</keyword>
<name>A0A2H9TCA1_9ZZZZ</name>
<evidence type="ECO:0000256" key="1">
    <source>
        <dbReference type="SAM" id="Phobius"/>
    </source>
</evidence>
<keyword evidence="1" id="KW-1133">Transmembrane helix</keyword>
<accession>A0A2H9TCA1</accession>
<gene>
    <name evidence="2" type="ORF">CI610_00130</name>
</gene>
<evidence type="ECO:0008006" key="3">
    <source>
        <dbReference type="Google" id="ProtNLM"/>
    </source>
</evidence>
<protein>
    <recommendedName>
        <fullName evidence="3">Inner membrane protein</fullName>
    </recommendedName>
</protein>
<organism evidence="2">
    <name type="scientific">invertebrate metagenome</name>
    <dbReference type="NCBI Taxonomy" id="1711999"/>
    <lineage>
        <taxon>unclassified sequences</taxon>
        <taxon>metagenomes</taxon>
        <taxon>organismal metagenomes</taxon>
    </lineage>
</organism>
<feature type="transmembrane region" description="Helical" evidence="1">
    <location>
        <begin position="12"/>
        <end position="34"/>
    </location>
</feature>
<proteinExistence type="predicted"/>
<feature type="transmembrane region" description="Helical" evidence="1">
    <location>
        <begin position="46"/>
        <end position="73"/>
    </location>
</feature>
<feature type="transmembrane region" description="Helical" evidence="1">
    <location>
        <begin position="93"/>
        <end position="114"/>
    </location>
</feature>
<dbReference type="EMBL" id="NSIT01000003">
    <property type="protein sequence ID" value="PJE80882.1"/>
    <property type="molecule type" value="Genomic_DNA"/>
</dbReference>
<evidence type="ECO:0000313" key="2">
    <source>
        <dbReference type="EMBL" id="PJE80882.1"/>
    </source>
</evidence>
<sequence>MPQNLLLSDYCRVLGIIALMICGITWWIDLSGIVSTCPFCRTERTVIGLLGVVMCFPHCRYLTILIACGFAAMGIHTASAQLLLHIKNLSFTWLHTGMAVAALFMMCGQLLVLFERAWLRHGLLPGVVKS</sequence>
<comment type="caution">
    <text evidence="2">The sequence shown here is derived from an EMBL/GenBank/DDBJ whole genome shotgun (WGS) entry which is preliminary data.</text>
</comment>
<dbReference type="AlphaFoldDB" id="A0A2H9TCA1"/>
<keyword evidence="1" id="KW-0472">Membrane</keyword>
<reference evidence="2" key="1">
    <citation type="journal article" date="2017" name="Appl. Environ. Microbiol.">
        <title>Molecular characterization of an Endozoicomonas-like organism causing infection in king scallop Pecten maximus L.</title>
        <authorList>
            <person name="Cano I."/>
            <person name="van Aerle R."/>
            <person name="Ross S."/>
            <person name="Verner-Jeffreys D.W."/>
            <person name="Paley R.K."/>
            <person name="Rimmer G."/>
            <person name="Ryder D."/>
            <person name="Hooper P."/>
            <person name="Stone D."/>
            <person name="Feist S.W."/>
        </authorList>
    </citation>
    <scope>NUCLEOTIDE SEQUENCE</scope>
</reference>